<dbReference type="InterPro" id="IPR018957">
    <property type="entry name" value="Znf_C3HC4_RING-type"/>
</dbReference>
<gene>
    <name evidence="7" type="ORF">BDV96DRAFT_662099</name>
</gene>
<dbReference type="InterPro" id="IPR017907">
    <property type="entry name" value="Znf_RING_CS"/>
</dbReference>
<name>A0A6A5Z324_9PLEO</name>
<proteinExistence type="predicted"/>
<dbReference type="SUPFAM" id="SSF57850">
    <property type="entry name" value="RING/U-box"/>
    <property type="match status" value="1"/>
</dbReference>
<reference evidence="7" key="1">
    <citation type="journal article" date="2020" name="Stud. Mycol.">
        <title>101 Dothideomycetes genomes: a test case for predicting lifestyles and emergence of pathogens.</title>
        <authorList>
            <person name="Haridas S."/>
            <person name="Albert R."/>
            <person name="Binder M."/>
            <person name="Bloem J."/>
            <person name="Labutti K."/>
            <person name="Salamov A."/>
            <person name="Andreopoulos B."/>
            <person name="Baker S."/>
            <person name="Barry K."/>
            <person name="Bills G."/>
            <person name="Bluhm B."/>
            <person name="Cannon C."/>
            <person name="Castanera R."/>
            <person name="Culley D."/>
            <person name="Daum C."/>
            <person name="Ezra D."/>
            <person name="Gonzalez J."/>
            <person name="Henrissat B."/>
            <person name="Kuo A."/>
            <person name="Liang C."/>
            <person name="Lipzen A."/>
            <person name="Lutzoni F."/>
            <person name="Magnuson J."/>
            <person name="Mondo S."/>
            <person name="Nolan M."/>
            <person name="Ohm R."/>
            <person name="Pangilinan J."/>
            <person name="Park H.-J."/>
            <person name="Ramirez L."/>
            <person name="Alfaro M."/>
            <person name="Sun H."/>
            <person name="Tritt A."/>
            <person name="Yoshinaga Y."/>
            <person name="Zwiers L.-H."/>
            <person name="Turgeon B."/>
            <person name="Goodwin S."/>
            <person name="Spatafora J."/>
            <person name="Crous P."/>
            <person name="Grigoriev I."/>
        </authorList>
    </citation>
    <scope>NUCLEOTIDE SEQUENCE</scope>
    <source>
        <strain evidence="7">CBS 627.86</strain>
    </source>
</reference>
<dbReference type="PROSITE" id="PS00518">
    <property type="entry name" value="ZF_RING_1"/>
    <property type="match status" value="1"/>
</dbReference>
<dbReference type="GO" id="GO:0008270">
    <property type="term" value="F:zinc ion binding"/>
    <property type="evidence" value="ECO:0007669"/>
    <property type="project" value="UniProtKB-KW"/>
</dbReference>
<dbReference type="SMART" id="SM00184">
    <property type="entry name" value="RING"/>
    <property type="match status" value="1"/>
</dbReference>
<dbReference type="OrthoDB" id="3796845at2759"/>
<keyword evidence="8" id="KW-1185">Reference proteome</keyword>
<dbReference type="PROSITE" id="PS50089">
    <property type="entry name" value="ZF_RING_2"/>
    <property type="match status" value="1"/>
</dbReference>
<organism evidence="7 8">
    <name type="scientific">Lophiotrema nucula</name>
    <dbReference type="NCBI Taxonomy" id="690887"/>
    <lineage>
        <taxon>Eukaryota</taxon>
        <taxon>Fungi</taxon>
        <taxon>Dikarya</taxon>
        <taxon>Ascomycota</taxon>
        <taxon>Pezizomycotina</taxon>
        <taxon>Dothideomycetes</taxon>
        <taxon>Pleosporomycetidae</taxon>
        <taxon>Pleosporales</taxon>
        <taxon>Lophiotremataceae</taxon>
        <taxon>Lophiotrema</taxon>
    </lineage>
</organism>
<evidence type="ECO:0000259" key="6">
    <source>
        <dbReference type="PROSITE" id="PS50089"/>
    </source>
</evidence>
<evidence type="ECO:0000256" key="4">
    <source>
        <dbReference type="PROSITE-ProRule" id="PRU00175"/>
    </source>
</evidence>
<evidence type="ECO:0000256" key="3">
    <source>
        <dbReference type="ARBA" id="ARBA00022833"/>
    </source>
</evidence>
<dbReference type="Proteomes" id="UP000799770">
    <property type="component" value="Unassembled WGS sequence"/>
</dbReference>
<evidence type="ECO:0000256" key="2">
    <source>
        <dbReference type="ARBA" id="ARBA00022771"/>
    </source>
</evidence>
<dbReference type="InterPro" id="IPR001841">
    <property type="entry name" value="Znf_RING"/>
</dbReference>
<keyword evidence="1" id="KW-0479">Metal-binding</keyword>
<sequence length="368" mass="41553">MAETGPELLRVIAIIHKELPSPFDLSRCDCFVCRIWNRAFDVLNLMVRAFKEKRLLSAIPQPLDARFRTTLSVIAVLLIAVENKQPLPSSPGEDETGQGGPDSKAKEREQWDFAGEKIRDFHEFLRTGMLVHPHRRSWGISGILSLGETVGTDLPSIITTATKRVETLNSDTLNQDESLVQDPDLRPPEIFDVFLTLAGPHDHPSEQFCTICSNPYYSNVSGNNKMKTLCNHVLCRTCIDRARRSGEAVYNCPFCTACLVCGKKDCKFHVVKGEPTTPVPILDVLQLIKGPQGPGSPLKGYCIFRDSLWRFREASREERVRLAALENTLRSQLLIKDRIRSERRRTVKLKRIEDCFDACRDYDAVRGG</sequence>
<feature type="region of interest" description="Disordered" evidence="5">
    <location>
        <begin position="87"/>
        <end position="107"/>
    </location>
</feature>
<dbReference type="InterPro" id="IPR013083">
    <property type="entry name" value="Znf_RING/FYVE/PHD"/>
</dbReference>
<evidence type="ECO:0000256" key="1">
    <source>
        <dbReference type="ARBA" id="ARBA00022723"/>
    </source>
</evidence>
<dbReference type="EMBL" id="ML977327">
    <property type="protein sequence ID" value="KAF2113832.1"/>
    <property type="molecule type" value="Genomic_DNA"/>
</dbReference>
<keyword evidence="2 4" id="KW-0863">Zinc-finger</keyword>
<evidence type="ECO:0000256" key="5">
    <source>
        <dbReference type="SAM" id="MobiDB-lite"/>
    </source>
</evidence>
<feature type="domain" description="RING-type" evidence="6">
    <location>
        <begin position="209"/>
        <end position="256"/>
    </location>
</feature>
<dbReference type="Gene3D" id="3.30.40.10">
    <property type="entry name" value="Zinc/RING finger domain, C3HC4 (zinc finger)"/>
    <property type="match status" value="1"/>
</dbReference>
<accession>A0A6A5Z324</accession>
<evidence type="ECO:0000313" key="7">
    <source>
        <dbReference type="EMBL" id="KAF2113832.1"/>
    </source>
</evidence>
<keyword evidence="3" id="KW-0862">Zinc</keyword>
<dbReference type="Pfam" id="PF00097">
    <property type="entry name" value="zf-C3HC4"/>
    <property type="match status" value="1"/>
</dbReference>
<dbReference type="AlphaFoldDB" id="A0A6A5Z324"/>
<protein>
    <recommendedName>
        <fullName evidence="6">RING-type domain-containing protein</fullName>
    </recommendedName>
</protein>
<evidence type="ECO:0000313" key="8">
    <source>
        <dbReference type="Proteomes" id="UP000799770"/>
    </source>
</evidence>